<comment type="caution">
    <text evidence="13">The sequence shown here is derived from an EMBL/GenBank/DDBJ whole genome shotgun (WGS) entry which is preliminary data.</text>
</comment>
<dbReference type="OrthoDB" id="9768177at2"/>
<evidence type="ECO:0000256" key="6">
    <source>
        <dbReference type="ARBA" id="ARBA00023136"/>
    </source>
</evidence>
<dbReference type="Gene3D" id="2.170.130.10">
    <property type="entry name" value="TonB-dependent receptor, plug domain"/>
    <property type="match status" value="1"/>
</dbReference>
<evidence type="ECO:0000259" key="11">
    <source>
        <dbReference type="Pfam" id="PF00593"/>
    </source>
</evidence>
<keyword evidence="3 8" id="KW-1134">Transmembrane beta strand</keyword>
<feature type="signal peptide" evidence="10">
    <location>
        <begin position="1"/>
        <end position="23"/>
    </location>
</feature>
<dbReference type="InterPro" id="IPR039426">
    <property type="entry name" value="TonB-dep_rcpt-like"/>
</dbReference>
<evidence type="ECO:0000256" key="7">
    <source>
        <dbReference type="ARBA" id="ARBA00023237"/>
    </source>
</evidence>
<dbReference type="GO" id="GO:0009279">
    <property type="term" value="C:cell outer membrane"/>
    <property type="evidence" value="ECO:0007669"/>
    <property type="project" value="UniProtKB-SubCell"/>
</dbReference>
<evidence type="ECO:0000256" key="10">
    <source>
        <dbReference type="SAM" id="SignalP"/>
    </source>
</evidence>
<dbReference type="PROSITE" id="PS52016">
    <property type="entry name" value="TONB_DEPENDENT_REC_3"/>
    <property type="match status" value="1"/>
</dbReference>
<dbReference type="Pfam" id="PF07715">
    <property type="entry name" value="Plug"/>
    <property type="match status" value="1"/>
</dbReference>
<dbReference type="NCBIfam" id="TIGR04056">
    <property type="entry name" value="OMP_RagA_SusC"/>
    <property type="match status" value="1"/>
</dbReference>
<name>A0A495SQR9_9FLAO</name>
<keyword evidence="6 8" id="KW-0472">Membrane</keyword>
<evidence type="ECO:0000256" key="8">
    <source>
        <dbReference type="PROSITE-ProRule" id="PRU01360"/>
    </source>
</evidence>
<evidence type="ECO:0000256" key="3">
    <source>
        <dbReference type="ARBA" id="ARBA00022452"/>
    </source>
</evidence>
<evidence type="ECO:0000256" key="2">
    <source>
        <dbReference type="ARBA" id="ARBA00022448"/>
    </source>
</evidence>
<dbReference type="NCBIfam" id="TIGR04057">
    <property type="entry name" value="SusC_RagA_signa"/>
    <property type="match status" value="1"/>
</dbReference>
<dbReference type="InterPro" id="IPR037066">
    <property type="entry name" value="Plug_dom_sf"/>
</dbReference>
<keyword evidence="14" id="KW-1185">Reference proteome</keyword>
<dbReference type="InterPro" id="IPR023996">
    <property type="entry name" value="TonB-dep_OMP_SusC/RagA"/>
</dbReference>
<sequence>MKQSDLKYSCLIAVLYFGMNVNAQVTPQDTITQETKINEVVLIGYGARKKIDNTTSISSLNAEEVTKTKVLNATQAIQGKAAGVTVVASDLPGSTPSVIIRGLGTALSGRNPLYVVDGMFVDNINNINSNDILSYDILKDASALAIYGNRAANGVIIVTTKSGRGKKITVEYDGFTGARMPLKKVKMAGSNLFSYYTNTALGTTKFSQDQPVNTDWFDAITRTGTYNQHNLSLSGASDNAKYFLSLSNYDEKSILNGSDFNRATVRTNNEFKITKGIIVSQTFSVAFNNTTPKPLSAFTAAYKQSPIIPVYFPNGLYGVSFVGADGFASPTGSSFNNVGNPVAQLNFNNERQKSVLMQGGIKLDMDIIKGLKFTSQFNGEYYNFKSYNFVDSKAIWLAADPTRVLNNTPYPASDPTNLLTNEKKDYFNWILSNYITYNKKFGQIHDLEATIGMEVSERSGENVIISQRKNMIANSDYWDIYGTGSDPLNYLDQLVKYNSINYNNNRTNSYFARAQYKLMNRYLVSATIRRDGSSQFSEGNKWGNFPAFGVGWVISEEDFLKDNSVINSLKLRGGWGKLGNQNVPLNILPFATGGDYNYNFGSGSIANGTTIDKINDPNLSWEITEESNIGLDYEMLNNRLKGSIDVYNRVTKNVILDQVPLMTSGISLAGLSHLGEVTNKGIEVNLGWDDKINENWSYSINGNYSFNKNNLNKLANANVNDIRGGGLGNGQYTKLLSEIAVGQPLGSFWLWEVAGKDANGNFTYVDTDGDGKTGANDLDDRKFMGSYIPKSTFGINIGLKYKNVDFSANGYGTLGAKVYNGKKAQRFSGENVEYNIANNFWTPGNTGSENPAPFNAVPLASDYYLESGDFFRINNITLGYTLTKPIEYLSSLRLYISAINPVVFQKFSGYSPELNADGNPYNLTGVELDAYPTLRSFVFGVNIKF</sequence>
<keyword evidence="4 8" id="KW-0812">Transmembrane</keyword>
<keyword evidence="10" id="KW-0732">Signal</keyword>
<evidence type="ECO:0000256" key="4">
    <source>
        <dbReference type="ARBA" id="ARBA00022692"/>
    </source>
</evidence>
<gene>
    <name evidence="13" type="ORF">BCF58_1068</name>
</gene>
<comment type="subcellular location">
    <subcellularLocation>
        <location evidence="1 8">Cell outer membrane</location>
        <topology evidence="1 8">Multi-pass membrane protein</topology>
    </subcellularLocation>
</comment>
<evidence type="ECO:0000256" key="5">
    <source>
        <dbReference type="ARBA" id="ARBA00023077"/>
    </source>
</evidence>
<evidence type="ECO:0000313" key="13">
    <source>
        <dbReference type="EMBL" id="RKT01842.1"/>
    </source>
</evidence>
<dbReference type="AlphaFoldDB" id="A0A495SQR9"/>
<proteinExistence type="inferred from homology"/>
<feature type="domain" description="TonB-dependent receptor plug" evidence="12">
    <location>
        <begin position="50"/>
        <end position="155"/>
    </location>
</feature>
<keyword evidence="5 9" id="KW-0798">TonB box</keyword>
<dbReference type="Proteomes" id="UP000272428">
    <property type="component" value="Unassembled WGS sequence"/>
</dbReference>
<keyword evidence="2 8" id="KW-0813">Transport</keyword>
<reference evidence="13 14" key="1">
    <citation type="submission" date="2018-10" db="EMBL/GenBank/DDBJ databases">
        <title>Genomic Encyclopedia of Archaeal and Bacterial Type Strains, Phase II (KMG-II): from individual species to whole genera.</title>
        <authorList>
            <person name="Goeker M."/>
        </authorList>
    </citation>
    <scope>NUCLEOTIDE SEQUENCE [LARGE SCALE GENOMIC DNA]</scope>
    <source>
        <strain evidence="13 14">DSM 14219</strain>
    </source>
</reference>
<protein>
    <submittedName>
        <fullName evidence="13">TonB-linked SusC/RagA family outer membrane protein</fullName>
    </submittedName>
</protein>
<dbReference type="Gene3D" id="2.40.170.20">
    <property type="entry name" value="TonB-dependent receptor, beta-barrel domain"/>
    <property type="match status" value="1"/>
</dbReference>
<dbReference type="RefSeq" id="WP_121460722.1">
    <property type="nucleotide sequence ID" value="NZ_RBXB01000001.1"/>
</dbReference>
<evidence type="ECO:0000256" key="9">
    <source>
        <dbReference type="RuleBase" id="RU003357"/>
    </source>
</evidence>
<keyword evidence="7 8" id="KW-0998">Cell outer membrane</keyword>
<evidence type="ECO:0000313" key="14">
    <source>
        <dbReference type="Proteomes" id="UP000272428"/>
    </source>
</evidence>
<dbReference type="SUPFAM" id="SSF56935">
    <property type="entry name" value="Porins"/>
    <property type="match status" value="1"/>
</dbReference>
<organism evidence="13 14">
    <name type="scientific">Chryseobacterium defluvii</name>
    <dbReference type="NCBI Taxonomy" id="160396"/>
    <lineage>
        <taxon>Bacteria</taxon>
        <taxon>Pseudomonadati</taxon>
        <taxon>Bacteroidota</taxon>
        <taxon>Flavobacteriia</taxon>
        <taxon>Flavobacteriales</taxon>
        <taxon>Weeksellaceae</taxon>
        <taxon>Chryseobacterium group</taxon>
        <taxon>Chryseobacterium</taxon>
    </lineage>
</organism>
<dbReference type="InterPro" id="IPR012910">
    <property type="entry name" value="Plug_dom"/>
</dbReference>
<dbReference type="InterPro" id="IPR000531">
    <property type="entry name" value="Beta-barrel_TonB"/>
</dbReference>
<evidence type="ECO:0000259" key="12">
    <source>
        <dbReference type="Pfam" id="PF07715"/>
    </source>
</evidence>
<comment type="similarity">
    <text evidence="8 9">Belongs to the TonB-dependent receptor family.</text>
</comment>
<dbReference type="InterPro" id="IPR023997">
    <property type="entry name" value="TonB-dep_OMP_SusC/RagA_CS"/>
</dbReference>
<feature type="domain" description="TonB-dependent receptor-like beta-barrel" evidence="11">
    <location>
        <begin position="358"/>
        <end position="896"/>
    </location>
</feature>
<dbReference type="EMBL" id="RBXB01000001">
    <property type="protein sequence ID" value="RKT01842.1"/>
    <property type="molecule type" value="Genomic_DNA"/>
</dbReference>
<evidence type="ECO:0000256" key="1">
    <source>
        <dbReference type="ARBA" id="ARBA00004571"/>
    </source>
</evidence>
<feature type="chain" id="PRO_5019713305" evidence="10">
    <location>
        <begin position="24"/>
        <end position="945"/>
    </location>
</feature>
<accession>A0A495SQR9</accession>
<dbReference type="Pfam" id="PF00593">
    <property type="entry name" value="TonB_dep_Rec_b-barrel"/>
    <property type="match status" value="1"/>
</dbReference>
<dbReference type="InterPro" id="IPR036942">
    <property type="entry name" value="Beta-barrel_TonB_sf"/>
</dbReference>